<dbReference type="InterPro" id="IPR023214">
    <property type="entry name" value="HAD_sf"/>
</dbReference>
<dbReference type="InterPro" id="IPR006439">
    <property type="entry name" value="HAD-SF_hydro_IA"/>
</dbReference>
<evidence type="ECO:0000313" key="2">
    <source>
        <dbReference type="Proteomes" id="UP000272474"/>
    </source>
</evidence>
<dbReference type="Proteomes" id="UP000272474">
    <property type="component" value="Unassembled WGS sequence"/>
</dbReference>
<name>A0A3A9ZIE8_9ACTN</name>
<organism evidence="1 2">
    <name type="scientific">Streptomyces hoynatensis</name>
    <dbReference type="NCBI Taxonomy" id="1141874"/>
    <lineage>
        <taxon>Bacteria</taxon>
        <taxon>Bacillati</taxon>
        <taxon>Actinomycetota</taxon>
        <taxon>Actinomycetes</taxon>
        <taxon>Kitasatosporales</taxon>
        <taxon>Streptomycetaceae</taxon>
        <taxon>Streptomyces</taxon>
    </lineage>
</organism>
<dbReference type="PRINTS" id="PR00413">
    <property type="entry name" value="HADHALOGNASE"/>
</dbReference>
<evidence type="ECO:0000313" key="1">
    <source>
        <dbReference type="EMBL" id="RKN47026.1"/>
    </source>
</evidence>
<dbReference type="NCBIfam" id="TIGR01509">
    <property type="entry name" value="HAD-SF-IA-v3"/>
    <property type="match status" value="1"/>
</dbReference>
<dbReference type="InterPro" id="IPR023198">
    <property type="entry name" value="PGP-like_dom2"/>
</dbReference>
<dbReference type="AlphaFoldDB" id="A0A3A9ZIE8"/>
<proteinExistence type="predicted"/>
<reference evidence="1 2" key="1">
    <citation type="journal article" date="2014" name="Int. J. Syst. Evol. Microbiol.">
        <title>Streptomyces hoynatensis sp. nov., isolated from deep marine sediment.</title>
        <authorList>
            <person name="Veyisoglu A."/>
            <person name="Sahin N."/>
        </authorList>
    </citation>
    <scope>NUCLEOTIDE SEQUENCE [LARGE SCALE GENOMIC DNA]</scope>
    <source>
        <strain evidence="1 2">KCTC 29097</strain>
    </source>
</reference>
<keyword evidence="1" id="KW-0378">Hydrolase</keyword>
<keyword evidence="2" id="KW-1185">Reference proteome</keyword>
<dbReference type="EMBL" id="RBAL01000001">
    <property type="protein sequence ID" value="RKN47026.1"/>
    <property type="molecule type" value="Genomic_DNA"/>
</dbReference>
<dbReference type="Pfam" id="PF00702">
    <property type="entry name" value="Hydrolase"/>
    <property type="match status" value="1"/>
</dbReference>
<dbReference type="Gene3D" id="1.10.150.240">
    <property type="entry name" value="Putative phosphatase, domain 2"/>
    <property type="match status" value="1"/>
</dbReference>
<dbReference type="InterPro" id="IPR036412">
    <property type="entry name" value="HAD-like_sf"/>
</dbReference>
<dbReference type="SUPFAM" id="SSF56784">
    <property type="entry name" value="HAD-like"/>
    <property type="match status" value="1"/>
</dbReference>
<dbReference type="PANTHER" id="PTHR43611">
    <property type="entry name" value="ALPHA-D-GLUCOSE 1-PHOSPHATE PHOSPHATASE"/>
    <property type="match status" value="1"/>
</dbReference>
<sequence length="221" mass="23988">MSGQTPVRAVWTDFGGVVTMPLAGTTRAFCERVGVEERTLRAAIGRVTASYGVSDPMAPLDTPLVTEEAWARQVERVLAEEFSVRADLGDPGGIWFDDRPANAPWLSWLRALRAEGVFVGLLSNMVPTWDARWRAMLGPRDAFDAEVLSYRVGLRKPMPEIFRHAAAVAGVPAGSCVLVDDLPANCAGAREAGWRAVHFTDTEEAIARLAAWTGVTRAAPR</sequence>
<dbReference type="PANTHER" id="PTHR43611:SF3">
    <property type="entry name" value="FLAVIN MONONUCLEOTIDE HYDROLASE 1, CHLOROPLATIC"/>
    <property type="match status" value="1"/>
</dbReference>
<gene>
    <name evidence="1" type="ORF">D7294_02250</name>
</gene>
<protein>
    <submittedName>
        <fullName evidence="1">HAD family hydrolase</fullName>
    </submittedName>
</protein>
<dbReference type="OrthoDB" id="9795007at2"/>
<comment type="caution">
    <text evidence="1">The sequence shown here is derived from an EMBL/GenBank/DDBJ whole genome shotgun (WGS) entry which is preliminary data.</text>
</comment>
<dbReference type="GO" id="GO:0016787">
    <property type="term" value="F:hydrolase activity"/>
    <property type="evidence" value="ECO:0007669"/>
    <property type="project" value="UniProtKB-KW"/>
</dbReference>
<accession>A0A3A9ZIE8</accession>
<dbReference type="RefSeq" id="WP_120674784.1">
    <property type="nucleotide sequence ID" value="NZ_RBAL01000001.1"/>
</dbReference>
<dbReference type="Gene3D" id="3.40.50.1000">
    <property type="entry name" value="HAD superfamily/HAD-like"/>
    <property type="match status" value="1"/>
</dbReference>